<organism evidence="3 4">
    <name type="scientific">Breznakia pachnodae</name>
    <dbReference type="NCBI Taxonomy" id="265178"/>
    <lineage>
        <taxon>Bacteria</taxon>
        <taxon>Bacillati</taxon>
        <taxon>Bacillota</taxon>
        <taxon>Erysipelotrichia</taxon>
        <taxon>Erysipelotrichales</taxon>
        <taxon>Erysipelotrichaceae</taxon>
        <taxon>Breznakia</taxon>
    </lineage>
</organism>
<dbReference type="RefSeq" id="WP_307405781.1">
    <property type="nucleotide sequence ID" value="NZ_JAUSUR010000001.1"/>
</dbReference>
<evidence type="ECO:0000256" key="1">
    <source>
        <dbReference type="ARBA" id="ARBA00022737"/>
    </source>
</evidence>
<dbReference type="EMBL" id="JAUSUR010000001">
    <property type="protein sequence ID" value="MDQ0360123.1"/>
    <property type="molecule type" value="Genomic_DNA"/>
</dbReference>
<comment type="caution">
    <text evidence="3">The sequence shown here is derived from an EMBL/GenBank/DDBJ whole genome shotgun (WGS) entry which is preliminary data.</text>
</comment>
<dbReference type="PANTHER" id="PTHR10937">
    <property type="entry name" value="GLUCOSAMINE--FRUCTOSE-6-PHOSPHATE AMINOTRANSFERASE, ISOMERIZING"/>
    <property type="match status" value="1"/>
</dbReference>
<dbReference type="Proteomes" id="UP001230220">
    <property type="component" value="Unassembled WGS sequence"/>
</dbReference>
<dbReference type="PANTHER" id="PTHR10937:SF17">
    <property type="entry name" value="GLUCOSAMINE-FRUCTOSE-6-PHOSPHATE AMINOTRANSFERASE"/>
    <property type="match status" value="1"/>
</dbReference>
<feature type="domain" description="SIS" evidence="2">
    <location>
        <begin position="26"/>
        <end position="172"/>
    </location>
</feature>
<accession>A0ABU0DZR4</accession>
<keyword evidence="4" id="KW-1185">Reference proteome</keyword>
<proteinExistence type="predicted"/>
<dbReference type="CDD" id="cd05008">
    <property type="entry name" value="SIS_GlmS_GlmD_1"/>
    <property type="match status" value="1"/>
</dbReference>
<reference evidence="3 4" key="1">
    <citation type="submission" date="2023-07" db="EMBL/GenBank/DDBJ databases">
        <title>Genomic Encyclopedia of Type Strains, Phase IV (KMG-IV): sequencing the most valuable type-strain genomes for metagenomic binning, comparative biology and taxonomic classification.</title>
        <authorList>
            <person name="Goeker M."/>
        </authorList>
    </citation>
    <scope>NUCLEOTIDE SEQUENCE [LARGE SCALE GENOMIC DNA]</scope>
    <source>
        <strain evidence="3 4">DSM 16784</strain>
    </source>
</reference>
<evidence type="ECO:0000313" key="4">
    <source>
        <dbReference type="Proteomes" id="UP001230220"/>
    </source>
</evidence>
<sequence>MDSLRDCINRIPSLLTKIIDNKEVNIADTLNKEKAFIKNADELVYIGSGTSLTSISTAKKFAQKVSGIRISIYNPNEFLNDEYIYNPNAIYIIVSQTGNSVVTRNALQFLQEKGYCVFAMSESADTKIAKDAKYHIDMGCGYEEYPTRTIGYTTTVFTSMLIAMQVAIIKESITQQDYDGYIEEAKASIANHRNVSDSTYEWLTFNKRKMLRSSCLLFVGSGELLPVAQEAAVKVWEIPQIPAFGYETEECLHGPNYGFNSTHCVIVLNGGGDDESKMMALGRYVKDIFKNGFIIGQQVYNDEDLLFTPKSDNFKFIEFSAAIQILAYRLADDGGRDLYAPHDNSVMESYFITHDESK</sequence>
<dbReference type="InterPro" id="IPR046348">
    <property type="entry name" value="SIS_dom_sf"/>
</dbReference>
<dbReference type="PROSITE" id="PS51464">
    <property type="entry name" value="SIS"/>
    <property type="match status" value="1"/>
</dbReference>
<dbReference type="Gene3D" id="3.40.50.10490">
    <property type="entry name" value="Glucose-6-phosphate isomerase like protein, domain 1"/>
    <property type="match status" value="2"/>
</dbReference>
<dbReference type="InterPro" id="IPR001347">
    <property type="entry name" value="SIS_dom"/>
</dbReference>
<gene>
    <name evidence="3" type="ORF">J2S15_000854</name>
</gene>
<evidence type="ECO:0000313" key="3">
    <source>
        <dbReference type="EMBL" id="MDQ0360123.1"/>
    </source>
</evidence>
<keyword evidence="1" id="KW-0677">Repeat</keyword>
<evidence type="ECO:0000259" key="2">
    <source>
        <dbReference type="PROSITE" id="PS51464"/>
    </source>
</evidence>
<protein>
    <submittedName>
        <fullName evidence="3">Glucosamine 6-phosphate synthetase-like amidotransferase/phosphosugar isomerase protein</fullName>
    </submittedName>
</protein>
<dbReference type="InterPro" id="IPR035466">
    <property type="entry name" value="GlmS/AgaS_SIS"/>
</dbReference>
<name>A0ABU0DZR4_9FIRM</name>
<dbReference type="SUPFAM" id="SSF53697">
    <property type="entry name" value="SIS domain"/>
    <property type="match status" value="1"/>
</dbReference>